<feature type="transmembrane region" description="Helical" evidence="6">
    <location>
        <begin position="182"/>
        <end position="205"/>
    </location>
</feature>
<evidence type="ECO:0000256" key="3">
    <source>
        <dbReference type="ARBA" id="ARBA00022692"/>
    </source>
</evidence>
<protein>
    <submittedName>
        <fullName evidence="8">EamA-like transporter family protein</fullName>
    </submittedName>
</protein>
<feature type="transmembrane region" description="Helical" evidence="6">
    <location>
        <begin position="131"/>
        <end position="147"/>
    </location>
</feature>
<keyword evidence="3 6" id="KW-0812">Transmembrane</keyword>
<feature type="transmembrane region" description="Helical" evidence="6">
    <location>
        <begin position="153"/>
        <end position="170"/>
    </location>
</feature>
<feature type="transmembrane region" description="Helical" evidence="6">
    <location>
        <begin position="41"/>
        <end position="63"/>
    </location>
</feature>
<reference evidence="8 9" key="1">
    <citation type="submission" date="2017-03" db="EMBL/GenBank/DDBJ databases">
        <authorList>
            <person name="Afonso C.L."/>
            <person name="Miller P.J."/>
            <person name="Scott M.A."/>
            <person name="Spackman E."/>
            <person name="Goraichik I."/>
            <person name="Dimitrov K.M."/>
            <person name="Suarez D.L."/>
            <person name="Swayne D.E."/>
        </authorList>
    </citation>
    <scope>NUCLEOTIDE SEQUENCE [LARGE SCALE GENOMIC DNA]</scope>
    <source>
        <strain evidence="8 9">CECT 7971</strain>
    </source>
</reference>
<dbReference type="Gene3D" id="1.10.3730.20">
    <property type="match status" value="2"/>
</dbReference>
<evidence type="ECO:0000256" key="6">
    <source>
        <dbReference type="SAM" id="Phobius"/>
    </source>
</evidence>
<evidence type="ECO:0000256" key="4">
    <source>
        <dbReference type="ARBA" id="ARBA00022989"/>
    </source>
</evidence>
<dbReference type="RefSeq" id="WP_085847467.1">
    <property type="nucleotide sequence ID" value="NZ_FNZV01000001.1"/>
</dbReference>
<name>A0A1Y5RKY2_9RHOB</name>
<comment type="similarity">
    <text evidence="2">Belongs to the drug/metabolite transporter (DMT) superfamily. 10 TMS drug/metabolite exporter (DME) (TC 2.A.7.3) family.</text>
</comment>
<proteinExistence type="inferred from homology"/>
<dbReference type="InterPro" id="IPR000620">
    <property type="entry name" value="EamA_dom"/>
</dbReference>
<feature type="transmembrane region" description="Helical" evidence="6">
    <location>
        <begin position="12"/>
        <end position="29"/>
    </location>
</feature>
<feature type="domain" description="EamA" evidence="7">
    <location>
        <begin position="159"/>
        <end position="287"/>
    </location>
</feature>
<feature type="transmembrane region" description="Helical" evidence="6">
    <location>
        <begin position="107"/>
        <end position="124"/>
    </location>
</feature>
<evidence type="ECO:0000256" key="5">
    <source>
        <dbReference type="ARBA" id="ARBA00023136"/>
    </source>
</evidence>
<dbReference type="EMBL" id="FWFW01000001">
    <property type="protein sequence ID" value="SLN19912.1"/>
    <property type="molecule type" value="Genomic_DNA"/>
</dbReference>
<dbReference type="OrthoDB" id="7165334at2"/>
<dbReference type="SUPFAM" id="SSF103481">
    <property type="entry name" value="Multidrug resistance efflux transporter EmrE"/>
    <property type="match status" value="2"/>
</dbReference>
<evidence type="ECO:0000259" key="7">
    <source>
        <dbReference type="Pfam" id="PF00892"/>
    </source>
</evidence>
<organism evidence="8 9">
    <name type="scientific">Pacificibacter marinus</name>
    <dbReference type="NCBI Taxonomy" id="658057"/>
    <lineage>
        <taxon>Bacteria</taxon>
        <taxon>Pseudomonadati</taxon>
        <taxon>Pseudomonadota</taxon>
        <taxon>Alphaproteobacteria</taxon>
        <taxon>Rhodobacterales</taxon>
        <taxon>Roseobacteraceae</taxon>
        <taxon>Pacificibacter</taxon>
    </lineage>
</organism>
<dbReference type="PANTHER" id="PTHR22911:SF6">
    <property type="entry name" value="SOLUTE CARRIER FAMILY 35 MEMBER G1"/>
    <property type="match status" value="1"/>
</dbReference>
<dbReference type="Pfam" id="PF00892">
    <property type="entry name" value="EamA"/>
    <property type="match status" value="2"/>
</dbReference>
<keyword evidence="9" id="KW-1185">Reference proteome</keyword>
<evidence type="ECO:0000313" key="8">
    <source>
        <dbReference type="EMBL" id="SLN19912.1"/>
    </source>
</evidence>
<feature type="transmembrane region" description="Helical" evidence="6">
    <location>
        <begin position="249"/>
        <end position="266"/>
    </location>
</feature>
<evidence type="ECO:0000313" key="9">
    <source>
        <dbReference type="Proteomes" id="UP000193307"/>
    </source>
</evidence>
<keyword evidence="4 6" id="KW-1133">Transmembrane helix</keyword>
<keyword evidence="5 6" id="KW-0472">Membrane</keyword>
<sequence>MPQISQDKKAADNLKGAVFMVAAMALFAVEDTLLKHVSEHLPVSQILILFGIGGTAIFAVLTWQRGERIFNSDLKHPALLIRSCFEVLGRLFFTLSLALTALSTTSAILQATPLLVAAAAAVLFREKITAGRWALIALGFVGVLMVLRPGLDGFSPLSILAVLGMIGFAGRDLATRAAPKGLSYAQLGVYGFAMLIVSGVILLAWHGDIVMPTALESLSLCAAIIVGVSAYTALTFAMRTGEISIVTPFRYSRLLFAMILAAVVFGERPDAMEVAGGAVIVASGLALMITARKRKSR</sequence>
<feature type="transmembrane region" description="Helical" evidence="6">
    <location>
        <begin position="217"/>
        <end position="237"/>
    </location>
</feature>
<dbReference type="InterPro" id="IPR037185">
    <property type="entry name" value="EmrE-like"/>
</dbReference>
<dbReference type="Proteomes" id="UP000193307">
    <property type="component" value="Unassembled WGS sequence"/>
</dbReference>
<comment type="subcellular location">
    <subcellularLocation>
        <location evidence="1">Membrane</location>
        <topology evidence="1">Multi-pass membrane protein</topology>
    </subcellularLocation>
</comment>
<accession>A0A1Y5RKY2</accession>
<dbReference type="STRING" id="658057.SAMN04488032_10162"/>
<dbReference type="PANTHER" id="PTHR22911">
    <property type="entry name" value="ACYL-MALONYL CONDENSING ENZYME-RELATED"/>
    <property type="match status" value="1"/>
</dbReference>
<evidence type="ECO:0000256" key="2">
    <source>
        <dbReference type="ARBA" id="ARBA00009853"/>
    </source>
</evidence>
<feature type="transmembrane region" description="Helical" evidence="6">
    <location>
        <begin position="272"/>
        <end position="291"/>
    </location>
</feature>
<evidence type="ECO:0000256" key="1">
    <source>
        <dbReference type="ARBA" id="ARBA00004141"/>
    </source>
</evidence>
<dbReference type="AlphaFoldDB" id="A0A1Y5RKY2"/>
<gene>
    <name evidence="8" type="ORF">PAM7971_00588</name>
</gene>
<dbReference type="GO" id="GO:0016020">
    <property type="term" value="C:membrane"/>
    <property type="evidence" value="ECO:0007669"/>
    <property type="project" value="UniProtKB-SubCell"/>
</dbReference>
<feature type="domain" description="EamA" evidence="7">
    <location>
        <begin position="15"/>
        <end position="147"/>
    </location>
</feature>